<keyword evidence="3" id="KW-1185">Reference proteome</keyword>
<sequence>MKVWVSFLTVMVWLFSNNTGRLVFASEDHGQNSDGSNMINGSTMMDNGMFGFGFLGMLIFLALIGVVVYTAVKLANRKK</sequence>
<gene>
    <name evidence="2" type="ORF">MUO15_00670</name>
</gene>
<protein>
    <submittedName>
        <fullName evidence="2">Uncharacterized protein</fullName>
    </submittedName>
</protein>
<evidence type="ECO:0000313" key="2">
    <source>
        <dbReference type="EMBL" id="UOR12092.1"/>
    </source>
</evidence>
<dbReference type="EMBL" id="CP095075">
    <property type="protein sequence ID" value="UOR12092.1"/>
    <property type="molecule type" value="Genomic_DNA"/>
</dbReference>
<feature type="transmembrane region" description="Helical" evidence="1">
    <location>
        <begin position="49"/>
        <end position="72"/>
    </location>
</feature>
<keyword evidence="1" id="KW-1133">Transmembrane helix</keyword>
<proteinExistence type="predicted"/>
<evidence type="ECO:0000313" key="3">
    <source>
        <dbReference type="Proteomes" id="UP000830326"/>
    </source>
</evidence>
<evidence type="ECO:0000256" key="1">
    <source>
        <dbReference type="SAM" id="Phobius"/>
    </source>
</evidence>
<name>A0ABY4HBP0_9BACI</name>
<dbReference type="RefSeq" id="WP_245032642.1">
    <property type="nucleotide sequence ID" value="NZ_CP095075.1"/>
</dbReference>
<reference evidence="2" key="1">
    <citation type="submission" date="2022-04" db="EMBL/GenBank/DDBJ databases">
        <title>Halobacillus sp. isolated from saltern.</title>
        <authorList>
            <person name="Won M."/>
            <person name="Lee C.-M."/>
            <person name="Woen H.-Y."/>
            <person name="Kwon S.-W."/>
        </authorList>
    </citation>
    <scope>NUCLEOTIDE SEQUENCE</scope>
    <source>
        <strain evidence="2">SSHM10-5</strain>
    </source>
</reference>
<dbReference type="Proteomes" id="UP000830326">
    <property type="component" value="Chromosome"/>
</dbReference>
<organism evidence="2 3">
    <name type="scientific">Halobacillus amylolyticus</name>
    <dbReference type="NCBI Taxonomy" id="2932259"/>
    <lineage>
        <taxon>Bacteria</taxon>
        <taxon>Bacillati</taxon>
        <taxon>Bacillota</taxon>
        <taxon>Bacilli</taxon>
        <taxon>Bacillales</taxon>
        <taxon>Bacillaceae</taxon>
        <taxon>Halobacillus</taxon>
    </lineage>
</organism>
<accession>A0ABY4HBP0</accession>
<keyword evidence="1" id="KW-0812">Transmembrane</keyword>
<keyword evidence="1" id="KW-0472">Membrane</keyword>